<dbReference type="AlphaFoldDB" id="A0A2T2N0W0"/>
<dbReference type="EMBL" id="KZ678222">
    <property type="protein sequence ID" value="PSN58678.1"/>
    <property type="molecule type" value="Genomic_DNA"/>
</dbReference>
<reference evidence="1 2" key="1">
    <citation type="journal article" date="2018" name="Front. Microbiol.">
        <title>Genome-Wide Analysis of Corynespora cassiicola Leaf Fall Disease Putative Effectors.</title>
        <authorList>
            <person name="Lopez D."/>
            <person name="Ribeiro S."/>
            <person name="Label P."/>
            <person name="Fumanal B."/>
            <person name="Venisse J.S."/>
            <person name="Kohler A."/>
            <person name="de Oliveira R.R."/>
            <person name="Labutti K."/>
            <person name="Lipzen A."/>
            <person name="Lail K."/>
            <person name="Bauer D."/>
            <person name="Ohm R.A."/>
            <person name="Barry K.W."/>
            <person name="Spatafora J."/>
            <person name="Grigoriev I.V."/>
            <person name="Martin F.M."/>
            <person name="Pujade-Renaud V."/>
        </authorList>
    </citation>
    <scope>NUCLEOTIDE SEQUENCE [LARGE SCALE GENOMIC DNA]</scope>
    <source>
        <strain evidence="1 2">Philippines</strain>
    </source>
</reference>
<gene>
    <name evidence="1" type="ORF">BS50DRAFT_417880</name>
</gene>
<dbReference type="Proteomes" id="UP000240883">
    <property type="component" value="Unassembled WGS sequence"/>
</dbReference>
<keyword evidence="2" id="KW-1185">Reference proteome</keyword>
<dbReference type="OrthoDB" id="6910977at2759"/>
<accession>A0A2T2N0W0</accession>
<proteinExistence type="predicted"/>
<evidence type="ECO:0000313" key="2">
    <source>
        <dbReference type="Proteomes" id="UP000240883"/>
    </source>
</evidence>
<protein>
    <submittedName>
        <fullName evidence="1">Uncharacterized protein</fullName>
    </submittedName>
</protein>
<evidence type="ECO:0000313" key="1">
    <source>
        <dbReference type="EMBL" id="PSN58678.1"/>
    </source>
</evidence>
<organism evidence="1 2">
    <name type="scientific">Corynespora cassiicola Philippines</name>
    <dbReference type="NCBI Taxonomy" id="1448308"/>
    <lineage>
        <taxon>Eukaryota</taxon>
        <taxon>Fungi</taxon>
        <taxon>Dikarya</taxon>
        <taxon>Ascomycota</taxon>
        <taxon>Pezizomycotina</taxon>
        <taxon>Dothideomycetes</taxon>
        <taxon>Pleosporomycetidae</taxon>
        <taxon>Pleosporales</taxon>
        <taxon>Corynesporascaceae</taxon>
        <taxon>Corynespora</taxon>
    </lineage>
</organism>
<sequence>MTMVLKTAGSIGVSKANVKPEHEAEYYIGDDSSLAMDQAPVTMASDRLTTIIFPYDHIYIFLLLPNFETKPGKLCGDIGI</sequence>
<name>A0A2T2N0W0_CORCC</name>